<dbReference type="RefSeq" id="WP_264490199.1">
    <property type="nucleotide sequence ID" value="NZ_JAPDDT010000021.1"/>
</dbReference>
<keyword evidence="2" id="KW-0732">Signal</keyword>
<comment type="caution">
    <text evidence="3">The sequence shown here is derived from an EMBL/GenBank/DDBJ whole genome shotgun (WGS) entry which is preliminary data.</text>
</comment>
<dbReference type="EMBL" id="JAPDDT010000021">
    <property type="protein sequence ID" value="MCW1926091.1"/>
    <property type="molecule type" value="Genomic_DNA"/>
</dbReference>
<evidence type="ECO:0000313" key="3">
    <source>
        <dbReference type="EMBL" id="MCW1926091.1"/>
    </source>
</evidence>
<gene>
    <name evidence="3" type="ORF">OKA05_26265</name>
</gene>
<keyword evidence="4" id="KW-1185">Reference proteome</keyword>
<accession>A0ABT3GRD1</accession>
<reference evidence="3 4" key="1">
    <citation type="submission" date="2022-10" db="EMBL/GenBank/DDBJ databases">
        <title>Luteolibacter arcticus strain CCTCC AB 2014275, whole genome shotgun sequencing project.</title>
        <authorList>
            <person name="Zhao G."/>
            <person name="Shen L."/>
        </authorList>
    </citation>
    <scope>NUCLEOTIDE SEQUENCE [LARGE SCALE GENOMIC DNA]</scope>
    <source>
        <strain evidence="3 4">CCTCC AB 2014275</strain>
    </source>
</reference>
<dbReference type="InterPro" id="IPR017504">
    <property type="entry name" value="CHP03067_Planctomycetes"/>
</dbReference>
<feature type="region of interest" description="Disordered" evidence="1">
    <location>
        <begin position="129"/>
        <end position="149"/>
    </location>
</feature>
<evidence type="ECO:0000313" key="4">
    <source>
        <dbReference type="Proteomes" id="UP001320876"/>
    </source>
</evidence>
<sequence>MKTIFAVLAVVVPVLACSCVSRDTHTGPLVAPLEGPATGDYKKLEGEWTVTYCERDGKAMAGRNGYVFHFQHNRHWISGNKGYEWYALDAKASPKMIDFYDHKLPTIRAIYRIEGRQLVVCSADPGLPRPTDFSTTPGSGRILTKTERR</sequence>
<protein>
    <submittedName>
        <fullName evidence="3">TIGR03067 domain-containing protein</fullName>
    </submittedName>
</protein>
<feature type="chain" id="PRO_5046979744" evidence="2">
    <location>
        <begin position="17"/>
        <end position="149"/>
    </location>
</feature>
<dbReference type="NCBIfam" id="TIGR03067">
    <property type="entry name" value="Planc_TIGR03067"/>
    <property type="match status" value="1"/>
</dbReference>
<evidence type="ECO:0000256" key="2">
    <source>
        <dbReference type="SAM" id="SignalP"/>
    </source>
</evidence>
<organism evidence="3 4">
    <name type="scientific">Luteolibacter arcticus</name>
    <dbReference type="NCBI Taxonomy" id="1581411"/>
    <lineage>
        <taxon>Bacteria</taxon>
        <taxon>Pseudomonadati</taxon>
        <taxon>Verrucomicrobiota</taxon>
        <taxon>Verrucomicrobiia</taxon>
        <taxon>Verrucomicrobiales</taxon>
        <taxon>Verrucomicrobiaceae</taxon>
        <taxon>Luteolibacter</taxon>
    </lineage>
</organism>
<evidence type="ECO:0000256" key="1">
    <source>
        <dbReference type="SAM" id="MobiDB-lite"/>
    </source>
</evidence>
<name>A0ABT3GRD1_9BACT</name>
<feature type="signal peptide" evidence="2">
    <location>
        <begin position="1"/>
        <end position="16"/>
    </location>
</feature>
<dbReference type="Proteomes" id="UP001320876">
    <property type="component" value="Unassembled WGS sequence"/>
</dbReference>
<proteinExistence type="predicted"/>
<dbReference type="PROSITE" id="PS51257">
    <property type="entry name" value="PROKAR_LIPOPROTEIN"/>
    <property type="match status" value="1"/>
</dbReference>